<accession>A0A2M7B861</accession>
<feature type="domain" description="Homing endonuclease LAGLIDADG" evidence="1">
    <location>
        <begin position="25"/>
        <end position="130"/>
    </location>
</feature>
<dbReference type="GO" id="GO:0004519">
    <property type="term" value="F:endonuclease activity"/>
    <property type="evidence" value="ECO:0007669"/>
    <property type="project" value="InterPro"/>
</dbReference>
<dbReference type="PANTHER" id="PTHR36181">
    <property type="entry name" value="INTRON-ENCODED ENDONUCLEASE AI3-RELATED"/>
    <property type="match status" value="1"/>
</dbReference>
<dbReference type="EMBL" id="PEVH01000019">
    <property type="protein sequence ID" value="PIU99294.1"/>
    <property type="molecule type" value="Genomic_DNA"/>
</dbReference>
<gene>
    <name evidence="2" type="ORF">COS59_00520</name>
</gene>
<proteinExistence type="predicted"/>
<dbReference type="InterPro" id="IPR051289">
    <property type="entry name" value="LAGLIDADG_Endonuclease"/>
</dbReference>
<evidence type="ECO:0000313" key="3">
    <source>
        <dbReference type="Proteomes" id="UP000230131"/>
    </source>
</evidence>
<dbReference type="PANTHER" id="PTHR36181:SF4">
    <property type="entry name" value="LAGLIDADG ENDONUCLEASE"/>
    <property type="match status" value="1"/>
</dbReference>
<sequence>MRHVSMIYLGCMGRTKPIVSADYVVGLTDGEGCFYVNVADSSSYRGGARIDLNFYVKMNEKDIDLLLKIKNTLGCGNVYFQKEQRKNHTQCYRYTVGSHRDVIGKIIPFFKKHRLQSASKQKSFHAFCKIAEIVQTKRHLTKNGVKQIRKLKAQMNKKTIGLA</sequence>
<name>A0A2M7B861_9BACT</name>
<dbReference type="InterPro" id="IPR004860">
    <property type="entry name" value="LAGLIDADG_dom"/>
</dbReference>
<comment type="caution">
    <text evidence="2">The sequence shown here is derived from an EMBL/GenBank/DDBJ whole genome shotgun (WGS) entry which is preliminary data.</text>
</comment>
<protein>
    <recommendedName>
        <fullName evidence="1">Homing endonuclease LAGLIDADG domain-containing protein</fullName>
    </recommendedName>
</protein>
<organism evidence="2 3">
    <name type="scientific">Candidatus Wolfebacteria bacterium CG03_land_8_20_14_0_80_36_15</name>
    <dbReference type="NCBI Taxonomy" id="1975067"/>
    <lineage>
        <taxon>Bacteria</taxon>
        <taxon>Candidatus Wolfeibacteriota</taxon>
    </lineage>
</organism>
<dbReference type="SUPFAM" id="SSF55608">
    <property type="entry name" value="Homing endonucleases"/>
    <property type="match status" value="1"/>
</dbReference>
<dbReference type="AlphaFoldDB" id="A0A2M7B861"/>
<evidence type="ECO:0000259" key="1">
    <source>
        <dbReference type="Pfam" id="PF00961"/>
    </source>
</evidence>
<evidence type="ECO:0000313" key="2">
    <source>
        <dbReference type="EMBL" id="PIU99294.1"/>
    </source>
</evidence>
<reference evidence="3" key="1">
    <citation type="submission" date="2017-09" db="EMBL/GenBank/DDBJ databases">
        <title>Depth-based differentiation of microbial function through sediment-hosted aquifers and enrichment of novel symbionts in the deep terrestrial subsurface.</title>
        <authorList>
            <person name="Probst A.J."/>
            <person name="Ladd B."/>
            <person name="Jarett J.K."/>
            <person name="Geller-Mcgrath D.E."/>
            <person name="Sieber C.M.K."/>
            <person name="Emerson J.B."/>
            <person name="Anantharaman K."/>
            <person name="Thomas B.C."/>
            <person name="Malmstrom R."/>
            <person name="Stieglmeier M."/>
            <person name="Klingl A."/>
            <person name="Woyke T."/>
            <person name="Ryan C.M."/>
            <person name="Banfield J.F."/>
        </authorList>
    </citation>
    <scope>NUCLEOTIDE SEQUENCE [LARGE SCALE GENOMIC DNA]</scope>
</reference>
<dbReference type="InterPro" id="IPR027434">
    <property type="entry name" value="Homing_endonucl"/>
</dbReference>
<dbReference type="Gene3D" id="3.10.28.10">
    <property type="entry name" value="Homing endonucleases"/>
    <property type="match status" value="1"/>
</dbReference>
<dbReference type="Proteomes" id="UP000230131">
    <property type="component" value="Unassembled WGS sequence"/>
</dbReference>
<dbReference type="Pfam" id="PF00961">
    <property type="entry name" value="LAGLIDADG_1"/>
    <property type="match status" value="1"/>
</dbReference>